<organism evidence="2 3">
    <name type="scientific">Mytilus galloprovincialis</name>
    <name type="common">Mediterranean mussel</name>
    <dbReference type="NCBI Taxonomy" id="29158"/>
    <lineage>
        <taxon>Eukaryota</taxon>
        <taxon>Metazoa</taxon>
        <taxon>Spiralia</taxon>
        <taxon>Lophotrochozoa</taxon>
        <taxon>Mollusca</taxon>
        <taxon>Bivalvia</taxon>
        <taxon>Autobranchia</taxon>
        <taxon>Pteriomorphia</taxon>
        <taxon>Mytilida</taxon>
        <taxon>Mytiloidea</taxon>
        <taxon>Mytilidae</taxon>
        <taxon>Mytilinae</taxon>
        <taxon>Mytilus</taxon>
    </lineage>
</organism>
<name>A0A8B6CS36_MYTGA</name>
<feature type="compositionally biased region" description="Polar residues" evidence="1">
    <location>
        <begin position="103"/>
        <end position="112"/>
    </location>
</feature>
<protein>
    <submittedName>
        <fullName evidence="2">Uncharacterized protein</fullName>
    </submittedName>
</protein>
<evidence type="ECO:0000256" key="1">
    <source>
        <dbReference type="SAM" id="MobiDB-lite"/>
    </source>
</evidence>
<gene>
    <name evidence="2" type="ORF">MGAL_10B077650</name>
</gene>
<accession>A0A8B6CS36</accession>
<proteinExistence type="predicted"/>
<keyword evidence="3" id="KW-1185">Reference proteome</keyword>
<dbReference type="OrthoDB" id="6050319at2759"/>
<dbReference type="EMBL" id="UYJE01002277">
    <property type="protein sequence ID" value="VDI09272.1"/>
    <property type="molecule type" value="Genomic_DNA"/>
</dbReference>
<feature type="compositionally biased region" description="Basic and acidic residues" evidence="1">
    <location>
        <begin position="77"/>
        <end position="90"/>
    </location>
</feature>
<evidence type="ECO:0000313" key="3">
    <source>
        <dbReference type="Proteomes" id="UP000596742"/>
    </source>
</evidence>
<evidence type="ECO:0000313" key="2">
    <source>
        <dbReference type="EMBL" id="VDI09272.1"/>
    </source>
</evidence>
<dbReference type="AlphaFoldDB" id="A0A8B6CS36"/>
<dbReference type="Proteomes" id="UP000596742">
    <property type="component" value="Unassembled WGS sequence"/>
</dbReference>
<feature type="region of interest" description="Disordered" evidence="1">
    <location>
        <begin position="77"/>
        <end position="112"/>
    </location>
</feature>
<sequence length="112" mass="12513">YFATVFRNKNDFLDDEYHPNPRNRAIQLTIDIKSGDRAGNDCLNNARNSFGDLSPKVSLKRNLKALMRSLLNDVRAKRSISGEDNNREIPADGTIPSEWGAGSTHTPWVTPA</sequence>
<feature type="non-terminal residue" evidence="2">
    <location>
        <position position="112"/>
    </location>
</feature>
<comment type="caution">
    <text evidence="2">The sequence shown here is derived from an EMBL/GenBank/DDBJ whole genome shotgun (WGS) entry which is preliminary data.</text>
</comment>
<reference evidence="2" key="1">
    <citation type="submission" date="2018-11" db="EMBL/GenBank/DDBJ databases">
        <authorList>
            <person name="Alioto T."/>
            <person name="Alioto T."/>
        </authorList>
    </citation>
    <scope>NUCLEOTIDE SEQUENCE</scope>
</reference>